<protein>
    <submittedName>
        <fullName evidence="1">Uncharacterized protein</fullName>
    </submittedName>
</protein>
<proteinExistence type="predicted"/>
<evidence type="ECO:0000313" key="2">
    <source>
        <dbReference type="Proteomes" id="UP000198785"/>
    </source>
</evidence>
<dbReference type="AlphaFoldDB" id="A0A1I6VPZ4"/>
<accession>A0A1I6VPZ4</accession>
<evidence type="ECO:0000313" key="1">
    <source>
        <dbReference type="EMBL" id="SFT15800.1"/>
    </source>
</evidence>
<sequence length="147" mass="17280">MEWKKFNETSQELPDDILETFAKGFSEATDGLVQLNIKKLDSNDKLKNKILTNRFQFNVFLVSDFLDNFAYRLFIFGYDIGIYPVTVRMNVDIFTELEEQDVVNEQDHKYNNEESFKTIIESIFCTKTFENTVTGIMKIANKNRLTF</sequence>
<gene>
    <name evidence="1" type="ORF">SAMN05660206_11622</name>
</gene>
<dbReference type="RefSeq" id="WP_093367488.1">
    <property type="nucleotide sequence ID" value="NZ_FOZZ01000016.1"/>
</dbReference>
<dbReference type="EMBL" id="FOZZ01000016">
    <property type="protein sequence ID" value="SFT15800.1"/>
    <property type="molecule type" value="Genomic_DNA"/>
</dbReference>
<reference evidence="1 2" key="1">
    <citation type="submission" date="2016-10" db="EMBL/GenBank/DDBJ databases">
        <authorList>
            <person name="de Groot N.N."/>
        </authorList>
    </citation>
    <scope>NUCLEOTIDE SEQUENCE [LARGE SCALE GENOMIC DNA]</scope>
    <source>
        <strain evidence="1 2">DSM 22789</strain>
    </source>
</reference>
<organism evidence="1 2">
    <name type="scientific">Sphingobacterium wenxiniae</name>
    <dbReference type="NCBI Taxonomy" id="683125"/>
    <lineage>
        <taxon>Bacteria</taxon>
        <taxon>Pseudomonadati</taxon>
        <taxon>Bacteroidota</taxon>
        <taxon>Sphingobacteriia</taxon>
        <taxon>Sphingobacteriales</taxon>
        <taxon>Sphingobacteriaceae</taxon>
        <taxon>Sphingobacterium</taxon>
    </lineage>
</organism>
<name>A0A1I6VPZ4_9SPHI</name>
<dbReference type="STRING" id="683125.SAMN05660206_11622"/>
<dbReference type="Proteomes" id="UP000198785">
    <property type="component" value="Unassembled WGS sequence"/>
</dbReference>
<keyword evidence="2" id="KW-1185">Reference proteome</keyword>